<dbReference type="Proteomes" id="UP000179920">
    <property type="component" value="Chromosome IV"/>
</dbReference>
<dbReference type="SMART" id="SM00225">
    <property type="entry name" value="BTB"/>
    <property type="match status" value="1"/>
</dbReference>
<evidence type="ECO:0000259" key="1">
    <source>
        <dbReference type="PROSITE" id="PS50097"/>
    </source>
</evidence>
<organism evidence="2 3">
    <name type="scientific">Ustilago bromivora</name>
    <dbReference type="NCBI Taxonomy" id="307758"/>
    <lineage>
        <taxon>Eukaryota</taxon>
        <taxon>Fungi</taxon>
        <taxon>Dikarya</taxon>
        <taxon>Basidiomycota</taxon>
        <taxon>Ustilaginomycotina</taxon>
        <taxon>Ustilaginomycetes</taxon>
        <taxon>Ustilaginales</taxon>
        <taxon>Ustilaginaceae</taxon>
        <taxon>Ustilago</taxon>
    </lineage>
</organism>
<dbReference type="OrthoDB" id="6359816at2759"/>
<gene>
    <name evidence="2" type="ORF">UBRO_02819</name>
</gene>
<dbReference type="CDD" id="cd18186">
    <property type="entry name" value="BTB_POZ_ZBTB_KLHL-like"/>
    <property type="match status" value="1"/>
</dbReference>
<dbReference type="InterPro" id="IPR011333">
    <property type="entry name" value="SKP1/BTB/POZ_sf"/>
</dbReference>
<dbReference type="AlphaFoldDB" id="A0A1K0GN78"/>
<dbReference type="PANTHER" id="PTHR24413">
    <property type="entry name" value="SPECKLE-TYPE POZ PROTEIN"/>
    <property type="match status" value="1"/>
</dbReference>
<feature type="domain" description="BTB" evidence="1">
    <location>
        <begin position="184"/>
        <end position="290"/>
    </location>
</feature>
<dbReference type="Pfam" id="PF00651">
    <property type="entry name" value="BTB"/>
    <property type="match status" value="1"/>
</dbReference>
<proteinExistence type="predicted"/>
<dbReference type="SUPFAM" id="SSF54695">
    <property type="entry name" value="POZ domain"/>
    <property type="match status" value="1"/>
</dbReference>
<sequence length="413" mass="46840">MLHDCEGKTYWVAHDILYGGRGGPETKYDDDLEATSPEAHYDRSAETGLYVSFRDGTLEVTLHVTEGSCGNIHNFKKRSRRLDVCISGYVGGALYSCSLSKENACFELTKCDPGGPDYYRCTWLFQKDGAEARCLELVDGCFFIKVTGYSLISEASYPLQELPKVSHPQQSFVSMATLLTSSDADLVLFAPTVPAEEKRTLRVHRRLLCEASTYFDTLFESDFAEASNLRRVQPHADKEQALKRQEEDRVEISGTMGSNTIPTINVDDISYKQLQTLVYYLYTGVAVFEKRRNLLVSSGKGESSTDASKPWWNGHLRPANAFDMYRLADKYGIEGLRIAALQYITSEISIEDLIKDAEMCEEISLFPEIAQVYKEFCECEWSYIKNRPDHKEIFKAFGVNLSDKPQLARWYWG</sequence>
<evidence type="ECO:0000313" key="3">
    <source>
        <dbReference type="Proteomes" id="UP000179920"/>
    </source>
</evidence>
<dbReference type="InterPro" id="IPR000210">
    <property type="entry name" value="BTB/POZ_dom"/>
</dbReference>
<name>A0A1K0GN78_9BASI</name>
<dbReference type="Gene3D" id="3.30.710.10">
    <property type="entry name" value="Potassium Channel Kv1.1, Chain A"/>
    <property type="match status" value="1"/>
</dbReference>
<dbReference type="EMBL" id="LT558120">
    <property type="protein sequence ID" value="SAM81168.1"/>
    <property type="molecule type" value="Genomic_DNA"/>
</dbReference>
<evidence type="ECO:0000313" key="2">
    <source>
        <dbReference type="EMBL" id="SAM81168.1"/>
    </source>
</evidence>
<protein>
    <recommendedName>
        <fullName evidence="1">BTB domain-containing protein</fullName>
    </recommendedName>
</protein>
<dbReference type="PROSITE" id="PS50097">
    <property type="entry name" value="BTB"/>
    <property type="match status" value="1"/>
</dbReference>
<reference evidence="3" key="1">
    <citation type="submission" date="2016-04" db="EMBL/GenBank/DDBJ databases">
        <authorList>
            <person name="Guldener U."/>
            <person name="Guldener U."/>
        </authorList>
    </citation>
    <scope>NUCLEOTIDE SEQUENCE [LARGE SCALE GENOMIC DNA]</scope>
    <source>
        <strain evidence="3">UB2112</strain>
    </source>
</reference>
<accession>A0A1K0GN78</accession>